<reference evidence="1" key="1">
    <citation type="submission" date="2023-06" db="EMBL/GenBank/DDBJ databases">
        <title>Characterization of diverse anelloviruses, cressdnaviruses, and phages in the human oral virome in North Carolina.</title>
        <authorList>
            <person name="Paietta E.N."/>
            <person name="Kraberger S."/>
            <person name="Custer J.M."/>
            <person name="Vargas K.L."/>
            <person name="Epsy C."/>
            <person name="Ehmke E."/>
            <person name="Yoder A.D."/>
            <person name="Varsani A."/>
        </authorList>
    </citation>
    <scope>NUCLEOTIDE SEQUENCE</scope>
    <source>
        <strain evidence="1">D_HF5_2C</strain>
    </source>
</reference>
<proteinExistence type="predicted"/>
<organism evidence="1">
    <name type="scientific">Caudovirus D_HF5_2C</name>
    <dbReference type="NCBI Taxonomy" id="3071196"/>
    <lineage>
        <taxon>Viruses</taxon>
        <taxon>Duplodnaviria</taxon>
        <taxon>Heunggongvirae</taxon>
        <taxon>Uroviricota</taxon>
        <taxon>Caudoviricetes</taxon>
    </lineage>
</organism>
<name>A0AA96IX24_9CAUD</name>
<dbReference type="EMBL" id="OR148986">
    <property type="protein sequence ID" value="WNL48672.1"/>
    <property type="molecule type" value="Genomic_DNA"/>
</dbReference>
<accession>A0AA96IX24</accession>
<protein>
    <submittedName>
        <fullName evidence="1">Uncharacterized protein</fullName>
    </submittedName>
</protein>
<evidence type="ECO:0000313" key="1">
    <source>
        <dbReference type="EMBL" id="WNL48672.1"/>
    </source>
</evidence>
<sequence>MNMEAEPMNSTGQYTLILSKGDFYDTVVANVKNLPLQEMFFIDDWYIERLIRNWSHRRLDKEYRRYIFGLLMVPDETIKIDSRLCLWNITREIVDELVSCLAEGFYYDERVSVTGERLWFEPFDHHEDDKVDPERIIYFLDILDTIYGRVETNGFDTLTWIREIIGEDYLACTML</sequence>